<sequence>MEPSSQPSVTRDLTKPASGEEIARGDTESDEQVTFKEPLQLPAVAQNQVTKSSDQSITSSSTKTQPENQHVPVEVSDTTNSDFKGPDEVNASNKVLRDSSAGGDYYNPPSWALPCPEKDQYFIEVIKNGTSLPDDTVVLSGADHCVFGRQPRGSLNPESKTGKCSVMLHPSISRVHALLQYGTGPDDQPPGWFIYDLQSTHGTFVNKHRALPRRYIRLHVGYVLRFGSSTRLLVLHGPDHDVEPETKESWSELVAAHAKRKAEQEAKLRNLEDEEREGKRQRRIGDETTSAGGECDWGIAEDANDEDGSENLLQRLADEGSCLHHEKLYIEDPKKALKSYFDREGIDPPPEYDFVEGRFGQQMCRLELPLDSGTVYAEVPVTGRKRKEAIVACALEACHMLDRLGEFDANKEGAEALRRAREKEYWQANDCYSSDEDNFLDRTGQVEARRRRRMRKLGVEVTDTEEDRAAETPSEEAQDSLTMLSNLEKIGKAIIEVEEELHAAERAMEATGENASEMDELEAYMDAIKKGAPNRAARQALKRRLFALRQDETRLLCKLGIRRGTGRFCSSSSSAAANAIRSALANKDNSIDGTASVVGVEHARSETKLNSIKRQLVKPTHRSRPSAIEDMENGVFVPEVEDEDDNDETGKCSSNGSAEQTGESKSLPTPTALNTETLEAEKSETNSPALPHTDDTGNVFPTRIPSTVPLEGANAAPESPSSLETSTTEVEESKDLSIRSSPPPPPTDPPKSPPSKSAHCSSWDTSNEPEEYDANDPDYSLWVPPKDQTGDGMTELNKKYGY</sequence>
<dbReference type="InterPro" id="IPR050923">
    <property type="entry name" value="Cell_Proc_Reg/RNA_Proc"/>
</dbReference>
<evidence type="ECO:0000256" key="2">
    <source>
        <dbReference type="SAM" id="MobiDB-lite"/>
    </source>
</evidence>
<feature type="compositionally biased region" description="Low complexity" evidence="2">
    <location>
        <begin position="718"/>
        <end position="728"/>
    </location>
</feature>
<dbReference type="SMART" id="SM00240">
    <property type="entry name" value="FHA"/>
    <property type="match status" value="1"/>
</dbReference>
<feature type="compositionally biased region" description="Pro residues" evidence="2">
    <location>
        <begin position="741"/>
        <end position="753"/>
    </location>
</feature>
<protein>
    <submittedName>
        <fullName evidence="4">FHA domain-containing protein</fullName>
    </submittedName>
</protein>
<feature type="region of interest" description="Disordered" evidence="2">
    <location>
        <begin position="264"/>
        <end position="297"/>
    </location>
</feature>
<feature type="domain" description="FHA" evidence="3">
    <location>
        <begin position="145"/>
        <end position="210"/>
    </location>
</feature>
<feature type="compositionally biased region" description="Low complexity" evidence="2">
    <location>
        <begin position="50"/>
        <end position="65"/>
    </location>
</feature>
<accession>A0A5K3EL40</accession>
<dbReference type="PANTHER" id="PTHR23308">
    <property type="entry name" value="NUCLEAR INHIBITOR OF PROTEIN PHOSPHATASE-1"/>
    <property type="match status" value="1"/>
</dbReference>
<dbReference type="PROSITE" id="PS50006">
    <property type="entry name" value="FHA_DOMAIN"/>
    <property type="match status" value="1"/>
</dbReference>
<dbReference type="InterPro" id="IPR008984">
    <property type="entry name" value="SMAD_FHA_dom_sf"/>
</dbReference>
<feature type="compositionally biased region" description="Acidic residues" evidence="2">
    <location>
        <begin position="767"/>
        <end position="776"/>
    </location>
</feature>
<feature type="region of interest" description="Disordered" evidence="2">
    <location>
        <begin position="1"/>
        <end position="110"/>
    </location>
</feature>
<dbReference type="AlphaFoldDB" id="A0A5K3EL40"/>
<feature type="coiled-coil region" evidence="1">
    <location>
        <begin position="487"/>
        <end position="514"/>
    </location>
</feature>
<feature type="region of interest" description="Disordered" evidence="2">
    <location>
        <begin position="611"/>
        <end position="802"/>
    </location>
</feature>
<dbReference type="SUPFAM" id="SSF49879">
    <property type="entry name" value="SMAD/FHA domain"/>
    <property type="match status" value="1"/>
</dbReference>
<evidence type="ECO:0000259" key="3">
    <source>
        <dbReference type="PROSITE" id="PS50006"/>
    </source>
</evidence>
<dbReference type="Gene3D" id="2.60.200.20">
    <property type="match status" value="1"/>
</dbReference>
<feature type="compositionally biased region" description="Polar residues" evidence="2">
    <location>
        <begin position="1"/>
        <end position="11"/>
    </location>
</feature>
<name>A0A5K3EL40_MESCO</name>
<dbReference type="Pfam" id="PF00498">
    <property type="entry name" value="FHA"/>
    <property type="match status" value="1"/>
</dbReference>
<evidence type="ECO:0000313" key="4">
    <source>
        <dbReference type="WBParaSite" id="MCU_001334-RB"/>
    </source>
</evidence>
<evidence type="ECO:0000256" key="1">
    <source>
        <dbReference type="SAM" id="Coils"/>
    </source>
</evidence>
<dbReference type="WBParaSite" id="MCU_001334-RB">
    <property type="protein sequence ID" value="MCU_001334-RB"/>
    <property type="gene ID" value="MCU_001334"/>
</dbReference>
<dbReference type="CDD" id="cd19856">
    <property type="entry name" value="DSRM_Kanadaptin"/>
    <property type="match status" value="1"/>
</dbReference>
<dbReference type="InterPro" id="IPR000253">
    <property type="entry name" value="FHA_dom"/>
</dbReference>
<reference evidence="4" key="1">
    <citation type="submission" date="2019-11" db="UniProtKB">
        <authorList>
            <consortium name="WormBaseParasite"/>
        </authorList>
    </citation>
    <scope>IDENTIFICATION</scope>
</reference>
<feature type="compositionally biased region" description="Polar residues" evidence="2">
    <location>
        <begin position="651"/>
        <end position="677"/>
    </location>
</feature>
<proteinExistence type="predicted"/>
<keyword evidence="1" id="KW-0175">Coiled coil</keyword>
<organism evidence="4">
    <name type="scientific">Mesocestoides corti</name>
    <name type="common">Flatworm</name>
    <dbReference type="NCBI Taxonomy" id="53468"/>
    <lineage>
        <taxon>Eukaryota</taxon>
        <taxon>Metazoa</taxon>
        <taxon>Spiralia</taxon>
        <taxon>Lophotrochozoa</taxon>
        <taxon>Platyhelminthes</taxon>
        <taxon>Cestoda</taxon>
        <taxon>Eucestoda</taxon>
        <taxon>Cyclophyllidea</taxon>
        <taxon>Mesocestoididae</taxon>
        <taxon>Mesocestoides</taxon>
    </lineage>
</organism>
<feature type="compositionally biased region" description="Basic residues" evidence="2">
    <location>
        <begin position="615"/>
        <end position="624"/>
    </location>
</feature>